<evidence type="ECO:0000313" key="1">
    <source>
        <dbReference type="EMBL" id="MPC57925.1"/>
    </source>
</evidence>
<comment type="caution">
    <text evidence="1">The sequence shown here is derived from an EMBL/GenBank/DDBJ whole genome shotgun (WGS) entry which is preliminary data.</text>
</comment>
<keyword evidence="2" id="KW-1185">Reference proteome</keyword>
<dbReference type="EMBL" id="VSRR010015193">
    <property type="protein sequence ID" value="MPC57925.1"/>
    <property type="molecule type" value="Genomic_DNA"/>
</dbReference>
<dbReference type="Proteomes" id="UP000324222">
    <property type="component" value="Unassembled WGS sequence"/>
</dbReference>
<gene>
    <name evidence="1" type="ORF">E2C01_051917</name>
</gene>
<dbReference type="AlphaFoldDB" id="A0A5B7GKL5"/>
<proteinExistence type="predicted"/>
<evidence type="ECO:0000313" key="2">
    <source>
        <dbReference type="Proteomes" id="UP000324222"/>
    </source>
</evidence>
<organism evidence="1 2">
    <name type="scientific">Portunus trituberculatus</name>
    <name type="common">Swimming crab</name>
    <name type="synonym">Neptunus trituberculatus</name>
    <dbReference type="NCBI Taxonomy" id="210409"/>
    <lineage>
        <taxon>Eukaryota</taxon>
        <taxon>Metazoa</taxon>
        <taxon>Ecdysozoa</taxon>
        <taxon>Arthropoda</taxon>
        <taxon>Crustacea</taxon>
        <taxon>Multicrustacea</taxon>
        <taxon>Malacostraca</taxon>
        <taxon>Eumalacostraca</taxon>
        <taxon>Eucarida</taxon>
        <taxon>Decapoda</taxon>
        <taxon>Pleocyemata</taxon>
        <taxon>Brachyura</taxon>
        <taxon>Eubrachyura</taxon>
        <taxon>Portunoidea</taxon>
        <taxon>Portunidae</taxon>
        <taxon>Portuninae</taxon>
        <taxon>Portunus</taxon>
    </lineage>
</organism>
<protein>
    <submittedName>
        <fullName evidence="1">Uncharacterized protein</fullName>
    </submittedName>
</protein>
<name>A0A5B7GKL5_PORTR</name>
<sequence>MAGISHHPRCELTLPSPIANHAALSLPNHNKAKVRVQHFSHQSQGSNRISQLNLGTVGLAAKLSQSASRSFTVQEHKNINFLSNNDLKLQQPSSHHQHQHE</sequence>
<accession>A0A5B7GKL5</accession>
<reference evidence="1 2" key="1">
    <citation type="submission" date="2019-05" db="EMBL/GenBank/DDBJ databases">
        <title>Another draft genome of Portunus trituberculatus and its Hox gene families provides insights of decapod evolution.</title>
        <authorList>
            <person name="Jeong J.-H."/>
            <person name="Song I."/>
            <person name="Kim S."/>
            <person name="Choi T."/>
            <person name="Kim D."/>
            <person name="Ryu S."/>
            <person name="Kim W."/>
        </authorList>
    </citation>
    <scope>NUCLEOTIDE SEQUENCE [LARGE SCALE GENOMIC DNA]</scope>
    <source>
        <tissue evidence="1">Muscle</tissue>
    </source>
</reference>